<dbReference type="InterPro" id="IPR015927">
    <property type="entry name" value="Peptidase_S24_S26A/B/C"/>
</dbReference>
<dbReference type="CDD" id="cd06529">
    <property type="entry name" value="S24_LexA-like"/>
    <property type="match status" value="1"/>
</dbReference>
<dbReference type="GO" id="GO:0003677">
    <property type="term" value="F:DNA binding"/>
    <property type="evidence" value="ECO:0007669"/>
    <property type="project" value="UniProtKB-KW"/>
</dbReference>
<keyword evidence="1" id="KW-0805">Transcription regulation</keyword>
<dbReference type="GO" id="GO:0045892">
    <property type="term" value="P:negative regulation of DNA-templated transcription"/>
    <property type="evidence" value="ECO:0007669"/>
    <property type="project" value="InterPro"/>
</dbReference>
<dbReference type="Pfam" id="PF00717">
    <property type="entry name" value="Peptidase_S24"/>
    <property type="match status" value="1"/>
</dbReference>
<evidence type="ECO:0000313" key="6">
    <source>
        <dbReference type="EMBL" id="SHF87281.1"/>
    </source>
</evidence>
<dbReference type="Gene3D" id="1.10.260.40">
    <property type="entry name" value="lambda repressor-like DNA-binding domains"/>
    <property type="match status" value="1"/>
</dbReference>
<gene>
    <name evidence="6" type="ORF">SAMN02745781_03372</name>
</gene>
<dbReference type="EMBL" id="FQUH01000019">
    <property type="protein sequence ID" value="SHF87281.1"/>
    <property type="molecule type" value="Genomic_DNA"/>
</dbReference>
<keyword evidence="2" id="KW-0238">DNA-binding</keyword>
<feature type="domain" description="Bacteriophage CI repressor N-terminal" evidence="5">
    <location>
        <begin position="36"/>
        <end position="82"/>
    </location>
</feature>
<dbReference type="InterPro" id="IPR010744">
    <property type="entry name" value="Phage_CI_N"/>
</dbReference>
<dbReference type="PANTHER" id="PTHR40661">
    <property type="match status" value="1"/>
</dbReference>
<sequence length="241" mass="27078">MTKDNSNSSIDPIVMEINGSLAERLSKLMRGRSVRQAAEDWGIGASTLNAYIKNGSVPNLNIAHQISLKEDVTLQWLATGEKIQGDIIQEPRSAYTAPDAFADFVLIPGYRIQVSAGQGALNPDQLEPTRYLAFRRKWLKWRGFSEKELAIVWAKGDSMEPTIHNNDTLVVHTGRNVPADGHIYIFRNGDELFVKRYQSALGTWRLISDNPIYDKLDIPKHEQHQFEVVGQVVHIAKDIGD</sequence>
<dbReference type="SUPFAM" id="SSF51306">
    <property type="entry name" value="LexA/Signal peptidase"/>
    <property type="match status" value="1"/>
</dbReference>
<dbReference type="InterPro" id="IPR039418">
    <property type="entry name" value="LexA-like"/>
</dbReference>
<evidence type="ECO:0000256" key="1">
    <source>
        <dbReference type="ARBA" id="ARBA00023015"/>
    </source>
</evidence>
<dbReference type="InterPro" id="IPR036286">
    <property type="entry name" value="LexA/Signal_pep-like_sf"/>
</dbReference>
<dbReference type="AlphaFoldDB" id="A0A1M5F883"/>
<dbReference type="RefSeq" id="WP_072961907.1">
    <property type="nucleotide sequence ID" value="NZ_FQUH01000019.1"/>
</dbReference>
<keyword evidence="3" id="KW-0804">Transcription</keyword>
<dbReference type="SUPFAM" id="SSF47413">
    <property type="entry name" value="lambda repressor-like DNA-binding domains"/>
    <property type="match status" value="1"/>
</dbReference>
<evidence type="ECO:0000256" key="3">
    <source>
        <dbReference type="ARBA" id="ARBA00023163"/>
    </source>
</evidence>
<evidence type="ECO:0000259" key="5">
    <source>
        <dbReference type="Pfam" id="PF07022"/>
    </source>
</evidence>
<name>A0A1M5F883_VIBGA</name>
<proteinExistence type="predicted"/>
<reference evidence="7" key="1">
    <citation type="submission" date="2016-11" db="EMBL/GenBank/DDBJ databases">
        <authorList>
            <person name="Varghese N."/>
            <person name="Submissions S."/>
        </authorList>
    </citation>
    <scope>NUCLEOTIDE SEQUENCE [LARGE SCALE GENOMIC DNA]</scope>
    <source>
        <strain evidence="7">DSM 21264</strain>
    </source>
</reference>
<dbReference type="InterPro" id="IPR010982">
    <property type="entry name" value="Lambda_DNA-bd_dom_sf"/>
</dbReference>
<evidence type="ECO:0000256" key="2">
    <source>
        <dbReference type="ARBA" id="ARBA00023125"/>
    </source>
</evidence>
<protein>
    <submittedName>
        <fullName evidence="6">Phage repressor protein C, contains Cro/C1-type HTH and peptisase s24 domains</fullName>
    </submittedName>
</protein>
<organism evidence="6 7">
    <name type="scientific">Vibrio gazogenes DSM 21264 = NBRC 103151</name>
    <dbReference type="NCBI Taxonomy" id="1123492"/>
    <lineage>
        <taxon>Bacteria</taxon>
        <taxon>Pseudomonadati</taxon>
        <taxon>Pseudomonadota</taxon>
        <taxon>Gammaproteobacteria</taxon>
        <taxon>Vibrionales</taxon>
        <taxon>Vibrionaceae</taxon>
        <taxon>Vibrio</taxon>
    </lineage>
</organism>
<dbReference type="Gene3D" id="2.10.109.10">
    <property type="entry name" value="Umud Fragment, subunit A"/>
    <property type="match status" value="1"/>
</dbReference>
<evidence type="ECO:0000259" key="4">
    <source>
        <dbReference type="Pfam" id="PF00717"/>
    </source>
</evidence>
<dbReference type="Proteomes" id="UP000184159">
    <property type="component" value="Unassembled WGS sequence"/>
</dbReference>
<dbReference type="PANTHER" id="PTHR40661:SF3">
    <property type="entry name" value="FELS-1 PROPHAGE TRANSCRIPTIONAL REGULATOR"/>
    <property type="match status" value="1"/>
</dbReference>
<evidence type="ECO:0000313" key="7">
    <source>
        <dbReference type="Proteomes" id="UP000184159"/>
    </source>
</evidence>
<accession>A0A1M5F883</accession>
<keyword evidence="7" id="KW-1185">Reference proteome</keyword>
<feature type="domain" description="Peptidase S24/S26A/S26B/S26C" evidence="4">
    <location>
        <begin position="113"/>
        <end position="233"/>
    </location>
</feature>
<dbReference type="Pfam" id="PF07022">
    <property type="entry name" value="Phage_CI_repr"/>
    <property type="match status" value="1"/>
</dbReference>